<feature type="compositionally biased region" description="Polar residues" evidence="1">
    <location>
        <begin position="35"/>
        <end position="45"/>
    </location>
</feature>
<gene>
    <name evidence="2" type="ORF">EVAR_11188_1</name>
</gene>
<proteinExistence type="predicted"/>
<keyword evidence="3" id="KW-1185">Reference proteome</keyword>
<evidence type="ECO:0000313" key="2">
    <source>
        <dbReference type="EMBL" id="GBP21157.1"/>
    </source>
</evidence>
<dbReference type="AlphaFoldDB" id="A0A4C1U4W0"/>
<organism evidence="2 3">
    <name type="scientific">Eumeta variegata</name>
    <name type="common">Bagworm moth</name>
    <name type="synonym">Eumeta japonica</name>
    <dbReference type="NCBI Taxonomy" id="151549"/>
    <lineage>
        <taxon>Eukaryota</taxon>
        <taxon>Metazoa</taxon>
        <taxon>Ecdysozoa</taxon>
        <taxon>Arthropoda</taxon>
        <taxon>Hexapoda</taxon>
        <taxon>Insecta</taxon>
        <taxon>Pterygota</taxon>
        <taxon>Neoptera</taxon>
        <taxon>Endopterygota</taxon>
        <taxon>Lepidoptera</taxon>
        <taxon>Glossata</taxon>
        <taxon>Ditrysia</taxon>
        <taxon>Tineoidea</taxon>
        <taxon>Psychidae</taxon>
        <taxon>Oiketicinae</taxon>
        <taxon>Eumeta</taxon>
    </lineage>
</organism>
<evidence type="ECO:0000256" key="1">
    <source>
        <dbReference type="SAM" id="MobiDB-lite"/>
    </source>
</evidence>
<dbReference type="EMBL" id="BGZK01000125">
    <property type="protein sequence ID" value="GBP21157.1"/>
    <property type="molecule type" value="Genomic_DNA"/>
</dbReference>
<dbReference type="Proteomes" id="UP000299102">
    <property type="component" value="Unassembled WGS sequence"/>
</dbReference>
<sequence length="192" mass="21272">MFQVAAMDDTQKDPRLDTTRWAAAPRAGCRPSLPARNQASGTRSDATADPTHIPTNRRRVCVNAEYNRFPPAGIRFSGDERGQFSPPDVIATTPPKRHVRESGDDLADQRLHPQRLLTALGSDSERLTCEAPAPVETGCCLLFLFNQGVVRLTTPNVLSFRGEGKYCDETGTLKNHHRKTPVRYRTSEETVA</sequence>
<accession>A0A4C1U4W0</accession>
<evidence type="ECO:0000313" key="3">
    <source>
        <dbReference type="Proteomes" id="UP000299102"/>
    </source>
</evidence>
<reference evidence="2 3" key="1">
    <citation type="journal article" date="2019" name="Commun. Biol.">
        <title>The bagworm genome reveals a unique fibroin gene that provides high tensile strength.</title>
        <authorList>
            <person name="Kono N."/>
            <person name="Nakamura H."/>
            <person name="Ohtoshi R."/>
            <person name="Tomita M."/>
            <person name="Numata K."/>
            <person name="Arakawa K."/>
        </authorList>
    </citation>
    <scope>NUCLEOTIDE SEQUENCE [LARGE SCALE GENOMIC DNA]</scope>
</reference>
<feature type="region of interest" description="Disordered" evidence="1">
    <location>
        <begin position="24"/>
        <end position="56"/>
    </location>
</feature>
<name>A0A4C1U4W0_EUMVA</name>
<protein>
    <submittedName>
        <fullName evidence="2">Uncharacterized protein</fullName>
    </submittedName>
</protein>
<feature type="region of interest" description="Disordered" evidence="1">
    <location>
        <begin position="73"/>
        <end position="103"/>
    </location>
</feature>
<comment type="caution">
    <text evidence="2">The sequence shown here is derived from an EMBL/GenBank/DDBJ whole genome shotgun (WGS) entry which is preliminary data.</text>
</comment>